<comment type="caution">
    <text evidence="1">The sequence shown here is derived from an EMBL/GenBank/DDBJ whole genome shotgun (WGS) entry which is preliminary data.</text>
</comment>
<reference evidence="1" key="1">
    <citation type="submission" date="2020-05" db="EMBL/GenBank/DDBJ databases">
        <title>Large-scale comparative analyses of tick genomes elucidate their genetic diversity and vector capacities.</title>
        <authorList>
            <person name="Jia N."/>
            <person name="Wang J."/>
            <person name="Shi W."/>
            <person name="Du L."/>
            <person name="Sun Y."/>
            <person name="Zhan W."/>
            <person name="Jiang J."/>
            <person name="Wang Q."/>
            <person name="Zhang B."/>
            <person name="Ji P."/>
            <person name="Sakyi L.B."/>
            <person name="Cui X."/>
            <person name="Yuan T."/>
            <person name="Jiang B."/>
            <person name="Yang W."/>
            <person name="Lam T.T.-Y."/>
            <person name="Chang Q."/>
            <person name="Ding S."/>
            <person name="Wang X."/>
            <person name="Zhu J."/>
            <person name="Ruan X."/>
            <person name="Zhao L."/>
            <person name="Wei J."/>
            <person name="Que T."/>
            <person name="Du C."/>
            <person name="Cheng J."/>
            <person name="Dai P."/>
            <person name="Han X."/>
            <person name="Huang E."/>
            <person name="Gao Y."/>
            <person name="Liu J."/>
            <person name="Shao H."/>
            <person name="Ye R."/>
            <person name="Li L."/>
            <person name="Wei W."/>
            <person name="Wang X."/>
            <person name="Wang C."/>
            <person name="Yang T."/>
            <person name="Huo Q."/>
            <person name="Li W."/>
            <person name="Guo W."/>
            <person name="Chen H."/>
            <person name="Zhou L."/>
            <person name="Ni X."/>
            <person name="Tian J."/>
            <person name="Zhou Y."/>
            <person name="Sheng Y."/>
            <person name="Liu T."/>
            <person name="Pan Y."/>
            <person name="Xia L."/>
            <person name="Li J."/>
            <person name="Zhao F."/>
            <person name="Cao W."/>
        </authorList>
    </citation>
    <scope>NUCLEOTIDE SEQUENCE</scope>
    <source>
        <strain evidence="1">Hyas-2018</strain>
    </source>
</reference>
<sequence length="124" mass="14332">MRERVDTLSTLFDLFQTARHDFMQSTLPLWQARIVLAYYDFWRGEKRQLIDTSFALTLRARVAAAVDDTIPKEELCAAVQMYMKDGANVPAAALPVSRVARHFIPSVKYSPKWRQPYAFPRLLP</sequence>
<organism evidence="1 2">
    <name type="scientific">Hyalomma asiaticum</name>
    <name type="common">Tick</name>
    <dbReference type="NCBI Taxonomy" id="266040"/>
    <lineage>
        <taxon>Eukaryota</taxon>
        <taxon>Metazoa</taxon>
        <taxon>Ecdysozoa</taxon>
        <taxon>Arthropoda</taxon>
        <taxon>Chelicerata</taxon>
        <taxon>Arachnida</taxon>
        <taxon>Acari</taxon>
        <taxon>Parasitiformes</taxon>
        <taxon>Ixodida</taxon>
        <taxon>Ixodoidea</taxon>
        <taxon>Ixodidae</taxon>
        <taxon>Hyalomminae</taxon>
        <taxon>Hyalomma</taxon>
    </lineage>
</organism>
<accession>A0ACB7RJL3</accession>
<gene>
    <name evidence="1" type="ORF">HPB50_005333</name>
</gene>
<keyword evidence="2" id="KW-1185">Reference proteome</keyword>
<name>A0ACB7RJL3_HYAAI</name>
<proteinExistence type="predicted"/>
<evidence type="ECO:0000313" key="1">
    <source>
        <dbReference type="EMBL" id="KAH6921816.1"/>
    </source>
</evidence>
<dbReference type="Proteomes" id="UP000821845">
    <property type="component" value="Chromosome 9"/>
</dbReference>
<protein>
    <submittedName>
        <fullName evidence="1">Uncharacterized protein</fullName>
    </submittedName>
</protein>
<evidence type="ECO:0000313" key="2">
    <source>
        <dbReference type="Proteomes" id="UP000821845"/>
    </source>
</evidence>
<dbReference type="EMBL" id="CM023489">
    <property type="protein sequence ID" value="KAH6921816.1"/>
    <property type="molecule type" value="Genomic_DNA"/>
</dbReference>